<keyword evidence="5 10" id="KW-0812">Transmembrane</keyword>
<accession>Q7UA20</accession>
<keyword evidence="6 11" id="KW-1133">Transmembrane helix</keyword>
<dbReference type="Gene3D" id="1.10.287.740">
    <property type="entry name" value="Photosystem II PsbZ, reaction centre"/>
    <property type="match status" value="1"/>
</dbReference>
<dbReference type="KEGG" id="syw:SYNW0081"/>
<dbReference type="STRING" id="84588.SYNW0081"/>
<dbReference type="SUPFAM" id="SSF161055">
    <property type="entry name" value="PsbZ-like"/>
    <property type="match status" value="1"/>
</dbReference>
<dbReference type="NCBIfam" id="TIGR03043">
    <property type="entry name" value="PS_II_psbZ"/>
    <property type="match status" value="1"/>
</dbReference>
<evidence type="ECO:0000256" key="8">
    <source>
        <dbReference type="ARBA" id="ARBA00023136"/>
    </source>
</evidence>
<keyword evidence="8 11" id="KW-0472">Membrane</keyword>
<organism evidence="13 14">
    <name type="scientific">Parasynechococcus marenigrum (strain WH8102)</name>
    <dbReference type="NCBI Taxonomy" id="84588"/>
    <lineage>
        <taxon>Bacteria</taxon>
        <taxon>Bacillati</taxon>
        <taxon>Cyanobacteriota</taxon>
        <taxon>Cyanophyceae</taxon>
        <taxon>Synechococcales</taxon>
        <taxon>Prochlorococcaceae</taxon>
        <taxon>Parasynechococcus</taxon>
        <taxon>Parasynechococcus marenigrum</taxon>
    </lineage>
</organism>
<dbReference type="Proteomes" id="UP000001422">
    <property type="component" value="Chromosome"/>
</dbReference>
<keyword evidence="4 10" id="KW-0602">Photosynthesis</keyword>
<evidence type="ECO:0000256" key="5">
    <source>
        <dbReference type="ARBA" id="ARBA00022692"/>
    </source>
</evidence>
<feature type="transmembrane region" description="Helical" evidence="11">
    <location>
        <begin position="26"/>
        <end position="50"/>
    </location>
</feature>
<keyword evidence="9 10" id="KW-0604">Photosystem II</keyword>
<dbReference type="Pfam" id="PF01737">
    <property type="entry name" value="Ycf9"/>
    <property type="match status" value="1"/>
</dbReference>
<evidence type="ECO:0000256" key="9">
    <source>
        <dbReference type="ARBA" id="ARBA00023276"/>
    </source>
</evidence>
<dbReference type="AlphaFoldDB" id="Q7UA20"/>
<evidence type="ECO:0000313" key="13">
    <source>
        <dbReference type="EMBL" id="CAE06596.1"/>
    </source>
</evidence>
<gene>
    <name evidence="13" type="primary">psbZ</name>
    <name evidence="13" type="synonym">ycf9</name>
    <name evidence="13" type="ordered locus">SYNW0081</name>
</gene>
<dbReference type="HOGENOM" id="CLU_195286_1_1_3"/>
<comment type="function">
    <text evidence="10">Controls the interaction of photosystem II (PSII) cores with the light-harvesting antenna, regulates electron flow through the 2 photosystem reaction centers. PSII is a light-driven water plastoquinone oxidoreductase, using light energy to abstract electrons from H(2)O, generating a proton gradient subsequently used for ATP formation.</text>
</comment>
<dbReference type="BioCyc" id="MetaCyc:TX72_RS00400-MONOMER"/>
<protein>
    <recommendedName>
        <fullName evidence="10">Photosystem II reaction center protein Z</fullName>
    </recommendedName>
</protein>
<dbReference type="InterPro" id="IPR002644">
    <property type="entry name" value="PSII_PsbZ"/>
</dbReference>
<proteinExistence type="inferred from homology"/>
<evidence type="ECO:0000313" key="14">
    <source>
        <dbReference type="Proteomes" id="UP000001422"/>
    </source>
</evidence>
<sequence length="85" mass="9577">MHPARRWASPWEDALQLWWPDHPMQFLNTLTVLALVVMSFALIVAVPVLYASSEDSGRSNRLILLGSAVWVALVLLNWGVSFFVV</sequence>
<feature type="transmembrane region" description="Helical" evidence="11">
    <location>
        <begin position="62"/>
        <end position="84"/>
    </location>
</feature>
<evidence type="ECO:0000256" key="3">
    <source>
        <dbReference type="ARBA" id="ARBA00022469"/>
    </source>
</evidence>
<dbReference type="eggNOG" id="ENOG5032ZB0">
    <property type="taxonomic scope" value="Bacteria"/>
</dbReference>
<keyword evidence="14" id="KW-1185">Reference proteome</keyword>
<dbReference type="EMBL" id="BX569689">
    <property type="protein sequence ID" value="CAE06596.1"/>
    <property type="molecule type" value="Genomic_DNA"/>
</dbReference>
<comment type="subcellular location">
    <subcellularLocation>
        <location evidence="1">Membrane</location>
    </subcellularLocation>
</comment>
<evidence type="ECO:0000256" key="11">
    <source>
        <dbReference type="SAM" id="Phobius"/>
    </source>
</evidence>
<name>Q7UA20_PARMW</name>
<dbReference type="GO" id="GO:0042549">
    <property type="term" value="P:photosystem II stabilization"/>
    <property type="evidence" value="ECO:0007669"/>
    <property type="project" value="InterPro"/>
</dbReference>
<dbReference type="GO" id="GO:0015979">
    <property type="term" value="P:photosynthesis"/>
    <property type="evidence" value="ECO:0007669"/>
    <property type="project" value="UniProtKB-KW"/>
</dbReference>
<reference evidence="12" key="1">
    <citation type="submission" date="1998-03" db="EMBL/GenBank/DDBJ databases">
        <title>rsfA, a putative glycosyltransferase, is required for SwmA function in the cyanobacterium Synechococcus sp. strain WH8102.</title>
        <authorList>
            <person name="Brahamsha B."/>
        </authorList>
    </citation>
    <scope>NUCLEOTIDE SEQUENCE</scope>
    <source>
        <strain evidence="12">WH8102</strain>
    </source>
</reference>
<comment type="similarity">
    <text evidence="2 10">Belongs to the PsbZ family.</text>
</comment>
<dbReference type="GO" id="GO:0009539">
    <property type="term" value="C:photosystem II reaction center"/>
    <property type="evidence" value="ECO:0007669"/>
    <property type="project" value="InterPro"/>
</dbReference>
<evidence type="ECO:0000256" key="2">
    <source>
        <dbReference type="ARBA" id="ARBA00008367"/>
    </source>
</evidence>
<reference evidence="13 14" key="2">
    <citation type="journal article" date="2003" name="Nature">
        <title>The genome of a motile marine Synechococcus.</title>
        <authorList>
            <person name="Palenik B."/>
            <person name="Brahamsha B."/>
            <person name="Larimer F."/>
            <person name="Land M."/>
            <person name="Hauser L."/>
            <person name="Chain P."/>
            <person name="Lamerdin J."/>
            <person name="Regala W."/>
            <person name="Allen E.A."/>
            <person name="McCarren J."/>
            <person name="Paulsen I."/>
            <person name="Dufresne A."/>
            <person name="Partensky F."/>
            <person name="Webb E."/>
            <person name="Waterbury J."/>
        </authorList>
    </citation>
    <scope>NUCLEOTIDE SEQUENCE [LARGE SCALE GENOMIC DNA]</scope>
    <source>
        <strain evidence="13 14">WH8102</strain>
    </source>
</reference>
<dbReference type="InterPro" id="IPR036512">
    <property type="entry name" value="PSII_PsbZ_sf"/>
</dbReference>
<evidence type="ECO:0000256" key="10">
    <source>
        <dbReference type="RuleBase" id="RU003472"/>
    </source>
</evidence>
<evidence type="ECO:0000256" key="1">
    <source>
        <dbReference type="ARBA" id="ARBA00004370"/>
    </source>
</evidence>
<evidence type="ECO:0000313" key="12">
    <source>
        <dbReference type="EMBL" id="AAQ13429.1"/>
    </source>
</evidence>
<dbReference type="EMBL" id="AF056046">
    <property type="protein sequence ID" value="AAQ13429.1"/>
    <property type="molecule type" value="Genomic_DNA"/>
</dbReference>
<evidence type="ECO:0000256" key="4">
    <source>
        <dbReference type="ARBA" id="ARBA00022531"/>
    </source>
</evidence>
<keyword evidence="7 10" id="KW-0793">Thylakoid</keyword>
<evidence type="ECO:0000256" key="6">
    <source>
        <dbReference type="ARBA" id="ARBA00022989"/>
    </source>
</evidence>
<evidence type="ECO:0000256" key="7">
    <source>
        <dbReference type="ARBA" id="ARBA00023078"/>
    </source>
</evidence>
<keyword evidence="3 10" id="KW-0674">Reaction center</keyword>